<comment type="caution">
    <text evidence="3">The sequence shown here is derived from an EMBL/GenBank/DDBJ whole genome shotgun (WGS) entry which is preliminary data.</text>
</comment>
<feature type="transmembrane region" description="Helical" evidence="1">
    <location>
        <begin position="137"/>
        <end position="156"/>
    </location>
</feature>
<feature type="signal peptide" evidence="2">
    <location>
        <begin position="1"/>
        <end position="18"/>
    </location>
</feature>
<gene>
    <name evidence="3" type="ORF">Poli38472_000976</name>
</gene>
<dbReference type="AlphaFoldDB" id="A0A8K1CDA4"/>
<evidence type="ECO:0000256" key="2">
    <source>
        <dbReference type="SAM" id="SignalP"/>
    </source>
</evidence>
<dbReference type="EMBL" id="SPLM01000108">
    <property type="protein sequence ID" value="TMW60934.1"/>
    <property type="molecule type" value="Genomic_DNA"/>
</dbReference>
<evidence type="ECO:0000313" key="4">
    <source>
        <dbReference type="Proteomes" id="UP000794436"/>
    </source>
</evidence>
<dbReference type="OrthoDB" id="537032at2759"/>
<feature type="chain" id="PRO_5035438615" description="TLC domain-containing protein" evidence="2">
    <location>
        <begin position="19"/>
        <end position="199"/>
    </location>
</feature>
<proteinExistence type="predicted"/>
<name>A0A8K1CDA4_PYTOL</name>
<dbReference type="Proteomes" id="UP000794436">
    <property type="component" value="Unassembled WGS sequence"/>
</dbReference>
<keyword evidence="1" id="KW-1133">Transmembrane helix</keyword>
<protein>
    <recommendedName>
        <fullName evidence="5">TLC domain-containing protein</fullName>
    </recommendedName>
</protein>
<keyword evidence="1" id="KW-0812">Transmembrane</keyword>
<evidence type="ECO:0000313" key="3">
    <source>
        <dbReference type="EMBL" id="TMW60934.1"/>
    </source>
</evidence>
<keyword evidence="4" id="KW-1185">Reference proteome</keyword>
<keyword evidence="2" id="KW-0732">Signal</keyword>
<feature type="transmembrane region" description="Helical" evidence="1">
    <location>
        <begin position="42"/>
        <end position="62"/>
    </location>
</feature>
<accession>A0A8K1CDA4</accession>
<organism evidence="3 4">
    <name type="scientific">Pythium oligandrum</name>
    <name type="common">Mycoparasitic fungus</name>
    <dbReference type="NCBI Taxonomy" id="41045"/>
    <lineage>
        <taxon>Eukaryota</taxon>
        <taxon>Sar</taxon>
        <taxon>Stramenopiles</taxon>
        <taxon>Oomycota</taxon>
        <taxon>Peronosporomycetes</taxon>
        <taxon>Pythiales</taxon>
        <taxon>Pythiaceae</taxon>
        <taxon>Pythium</taxon>
    </lineage>
</organism>
<feature type="transmembrane region" description="Helical" evidence="1">
    <location>
        <begin position="83"/>
        <end position="104"/>
    </location>
</feature>
<sequence>MAAMTVTLLPMLWCMVRGVTKMREHPVLRDTPEMPQVSDLWIAVVMAFGIITVRYVLTKLLEPVSRAILPPHLRDSAFRIDRLATSLFNAFYFSWVSIVGYIILKNEEWFPASLGGSGDFVQAFRVFDIAPSSSVKLYVLLQLAYQIHNLIYVLLLKPLDNDVMDFCGPRRDCHFAYGQLASRQLHCDQCHRRVPQRRK</sequence>
<reference evidence="3" key="1">
    <citation type="submission" date="2019-03" db="EMBL/GenBank/DDBJ databases">
        <title>Long read genome sequence of the mycoparasitic Pythium oligandrum ATCC 38472 isolated from sugarbeet rhizosphere.</title>
        <authorList>
            <person name="Gaulin E."/>
        </authorList>
    </citation>
    <scope>NUCLEOTIDE SEQUENCE</scope>
    <source>
        <strain evidence="3">ATCC 38472_TT</strain>
    </source>
</reference>
<evidence type="ECO:0000256" key="1">
    <source>
        <dbReference type="SAM" id="Phobius"/>
    </source>
</evidence>
<evidence type="ECO:0008006" key="5">
    <source>
        <dbReference type="Google" id="ProtNLM"/>
    </source>
</evidence>
<keyword evidence="1" id="KW-0472">Membrane</keyword>